<sequence length="90" mass="10363">AYLERFLPVGSPVIVSFELLPIEKRHRQKTNLLSSQRLGWDIIVGPEPLEFAPHFLRDILQEGRVRRVEVHVEVVSVVVCLQIVVVELVR</sequence>
<feature type="non-terminal residue" evidence="1">
    <location>
        <position position="1"/>
    </location>
</feature>
<dbReference type="AlphaFoldDB" id="A0AAV5UK12"/>
<gene>
    <name evidence="1" type="ORF">PENTCL1PPCAC_28878</name>
</gene>
<protein>
    <submittedName>
        <fullName evidence="1">Uncharacterized protein</fullName>
    </submittedName>
</protein>
<reference evidence="1" key="1">
    <citation type="submission" date="2023-10" db="EMBL/GenBank/DDBJ databases">
        <title>Genome assembly of Pristionchus species.</title>
        <authorList>
            <person name="Yoshida K."/>
            <person name="Sommer R.J."/>
        </authorList>
    </citation>
    <scope>NUCLEOTIDE SEQUENCE</scope>
    <source>
        <strain evidence="1">RS0144</strain>
    </source>
</reference>
<comment type="caution">
    <text evidence="1">The sequence shown here is derived from an EMBL/GenBank/DDBJ whole genome shotgun (WGS) entry which is preliminary data.</text>
</comment>
<dbReference type="Proteomes" id="UP001432027">
    <property type="component" value="Unassembled WGS sequence"/>
</dbReference>
<keyword evidence="2" id="KW-1185">Reference proteome</keyword>
<evidence type="ECO:0000313" key="1">
    <source>
        <dbReference type="EMBL" id="GMT06704.1"/>
    </source>
</evidence>
<name>A0AAV5UK12_9BILA</name>
<accession>A0AAV5UK12</accession>
<organism evidence="1 2">
    <name type="scientific">Pristionchus entomophagus</name>
    <dbReference type="NCBI Taxonomy" id="358040"/>
    <lineage>
        <taxon>Eukaryota</taxon>
        <taxon>Metazoa</taxon>
        <taxon>Ecdysozoa</taxon>
        <taxon>Nematoda</taxon>
        <taxon>Chromadorea</taxon>
        <taxon>Rhabditida</taxon>
        <taxon>Rhabditina</taxon>
        <taxon>Diplogasteromorpha</taxon>
        <taxon>Diplogasteroidea</taxon>
        <taxon>Neodiplogasteridae</taxon>
        <taxon>Pristionchus</taxon>
    </lineage>
</organism>
<dbReference type="EMBL" id="BTSX01000006">
    <property type="protein sequence ID" value="GMT06704.1"/>
    <property type="molecule type" value="Genomic_DNA"/>
</dbReference>
<evidence type="ECO:0000313" key="2">
    <source>
        <dbReference type="Proteomes" id="UP001432027"/>
    </source>
</evidence>
<proteinExistence type="predicted"/>